<evidence type="ECO:0000256" key="2">
    <source>
        <dbReference type="SAM" id="SignalP"/>
    </source>
</evidence>
<dbReference type="EMBL" id="DS550176">
    <property type="protein sequence ID" value="EDR23738.1"/>
    <property type="molecule type" value="Genomic_DNA"/>
</dbReference>
<dbReference type="PROSITE" id="PS00616">
    <property type="entry name" value="HIS_ACID_PHOSPHAT_1"/>
    <property type="match status" value="1"/>
</dbReference>
<evidence type="ECO:0000313" key="3">
    <source>
        <dbReference type="EMBL" id="EDR23738.1"/>
    </source>
</evidence>
<evidence type="ECO:0000256" key="1">
    <source>
        <dbReference type="ARBA" id="ARBA00005375"/>
    </source>
</evidence>
<dbReference type="OMA" id="LNVTYAH"/>
<dbReference type="Pfam" id="PF00328">
    <property type="entry name" value="His_Phos_2"/>
    <property type="match status" value="1"/>
</dbReference>
<gene>
    <name evidence="3" type="ORF">EDI_308600</name>
</gene>
<dbReference type="InterPro" id="IPR029033">
    <property type="entry name" value="His_PPase_superfam"/>
</dbReference>
<evidence type="ECO:0008006" key="5">
    <source>
        <dbReference type="Google" id="ProtNLM"/>
    </source>
</evidence>
<proteinExistence type="inferred from homology"/>
<name>B0ENZ9_ENTDS</name>
<dbReference type="CDD" id="cd07061">
    <property type="entry name" value="HP_HAP_like"/>
    <property type="match status" value="1"/>
</dbReference>
<dbReference type="RefSeq" id="XP_001739861.1">
    <property type="nucleotide sequence ID" value="XM_001739809.1"/>
</dbReference>
<dbReference type="PANTHER" id="PTHR11567:SF203">
    <property type="entry name" value="COUNTING FACTOR 60"/>
    <property type="match status" value="1"/>
</dbReference>
<dbReference type="Proteomes" id="UP000008076">
    <property type="component" value="Unassembled WGS sequence"/>
</dbReference>
<dbReference type="InterPro" id="IPR050645">
    <property type="entry name" value="Histidine_acid_phosphatase"/>
</dbReference>
<feature type="chain" id="PRO_5002747886" description="Acid phosphatase" evidence="2">
    <location>
        <begin position="19"/>
        <end position="420"/>
    </location>
</feature>
<dbReference type="PANTHER" id="PTHR11567">
    <property type="entry name" value="ACID PHOSPHATASE-RELATED"/>
    <property type="match status" value="1"/>
</dbReference>
<protein>
    <recommendedName>
        <fullName evidence="5">Acid phosphatase</fullName>
    </recommendedName>
</protein>
<dbReference type="VEuPathDB" id="AmoebaDB:EDI_308600"/>
<sequence>MFLLVLFICLSYSQLCTPSRAPYKDVVNGYTLKYVQAIARHGDRAPGDSFYGDNGEFRCDTLEESHIYMNNGNKVSHTASSKATVIDKKNNPFAENYMWKGSCEPGQLTPEGITMHYQLGKHFDEIYRKHHQLLPTYFDPSIVKIRASAKVRTLQSAQAFLQTFYPLERRKSVIDIEIKTRPYEIETLKPNRNCCPKINELEEKIATNEDIVKRREEPTFKNVFNKLYRITGFESGTSYLYDYVDLITARICHNVTLPCKDNECFTEDDYKILVDEYLYENKYFFNNEIAPYQLGFFIDEMLNDTDEALNSNIVYQHYSAHDTSIYGILALLEYDTQIAIPYASTLVFEYYTKDNQIFVRTLLNDEVLKLNKLCTLTDDMCSLSEFESKLRAKVPQYSSCNDVTIKKPRIISRKGWYTHN</sequence>
<dbReference type="KEGG" id="edi:EDI_308600"/>
<comment type="similarity">
    <text evidence="1">Belongs to the histidine acid phosphatase family.</text>
</comment>
<dbReference type="eggNOG" id="KOG3672">
    <property type="taxonomic scope" value="Eukaryota"/>
</dbReference>
<reference evidence="4" key="1">
    <citation type="submission" date="2007-12" db="EMBL/GenBank/DDBJ databases">
        <title>Annotation of Entamoeba dispar SAW760.</title>
        <authorList>
            <person name="Lorenzi H."/>
            <person name="Inman J."/>
            <person name="Schobel S."/>
            <person name="Amedeo P."/>
            <person name="Caler E."/>
        </authorList>
    </citation>
    <scope>NUCLEOTIDE SEQUENCE [LARGE SCALE GENOMIC DNA]</scope>
    <source>
        <strain evidence="4">ATCC PRA-260 / SAW760</strain>
    </source>
</reference>
<dbReference type="GO" id="GO:0016791">
    <property type="term" value="F:phosphatase activity"/>
    <property type="evidence" value="ECO:0007669"/>
    <property type="project" value="TreeGrafter"/>
</dbReference>
<organism evidence="4">
    <name type="scientific">Entamoeba dispar (strain ATCC PRA-260 / SAW760)</name>
    <dbReference type="NCBI Taxonomy" id="370354"/>
    <lineage>
        <taxon>Eukaryota</taxon>
        <taxon>Amoebozoa</taxon>
        <taxon>Evosea</taxon>
        <taxon>Archamoebae</taxon>
        <taxon>Mastigamoebida</taxon>
        <taxon>Entamoebidae</taxon>
        <taxon>Entamoeba</taxon>
    </lineage>
</organism>
<dbReference type="InterPro" id="IPR000560">
    <property type="entry name" value="His_Pase_clade-2"/>
</dbReference>
<dbReference type="AlphaFoldDB" id="B0ENZ9"/>
<keyword evidence="4" id="KW-1185">Reference proteome</keyword>
<dbReference type="OrthoDB" id="10257284at2759"/>
<dbReference type="GeneID" id="5885006"/>
<dbReference type="InterPro" id="IPR033379">
    <property type="entry name" value="Acid_Pase_AS"/>
</dbReference>
<keyword evidence="2" id="KW-0732">Signal</keyword>
<dbReference type="SUPFAM" id="SSF53254">
    <property type="entry name" value="Phosphoglycerate mutase-like"/>
    <property type="match status" value="1"/>
</dbReference>
<evidence type="ECO:0000313" key="4">
    <source>
        <dbReference type="Proteomes" id="UP000008076"/>
    </source>
</evidence>
<accession>B0ENZ9</accession>
<feature type="signal peptide" evidence="2">
    <location>
        <begin position="1"/>
        <end position="18"/>
    </location>
</feature>
<dbReference type="Gene3D" id="3.40.50.1240">
    <property type="entry name" value="Phosphoglycerate mutase-like"/>
    <property type="match status" value="1"/>
</dbReference>